<keyword evidence="2" id="KW-0472">Membrane</keyword>
<dbReference type="SMART" id="SM00530">
    <property type="entry name" value="HTH_XRE"/>
    <property type="match status" value="1"/>
</dbReference>
<dbReference type="EMBL" id="SUMC01000002">
    <property type="protein sequence ID" value="TKA12858.1"/>
    <property type="molecule type" value="Genomic_DNA"/>
</dbReference>
<keyword evidence="2" id="KW-1133">Transmembrane helix</keyword>
<dbReference type="InterPro" id="IPR021224">
    <property type="entry name" value="DUF2690"/>
</dbReference>
<evidence type="ECO:0000256" key="1">
    <source>
        <dbReference type="SAM" id="MobiDB-lite"/>
    </source>
</evidence>
<dbReference type="Gene3D" id="1.10.260.40">
    <property type="entry name" value="lambda repressor-like DNA-binding domains"/>
    <property type="match status" value="1"/>
</dbReference>
<dbReference type="RefSeq" id="WP_136721734.1">
    <property type="nucleotide sequence ID" value="NZ_SUMC01000002.1"/>
</dbReference>
<dbReference type="AlphaFoldDB" id="A0A4U0STL8"/>
<dbReference type="GO" id="GO:0003677">
    <property type="term" value="F:DNA binding"/>
    <property type="evidence" value="ECO:0007669"/>
    <property type="project" value="InterPro"/>
</dbReference>
<comment type="caution">
    <text evidence="4">The sequence shown here is derived from an EMBL/GenBank/DDBJ whole genome shotgun (WGS) entry which is preliminary data.</text>
</comment>
<dbReference type="InterPro" id="IPR010982">
    <property type="entry name" value="Lambda_DNA-bd_dom_sf"/>
</dbReference>
<dbReference type="OrthoDB" id="4334712at2"/>
<feature type="domain" description="HTH cro/C1-type" evidence="3">
    <location>
        <begin position="22"/>
        <end position="76"/>
    </location>
</feature>
<evidence type="ECO:0000259" key="3">
    <source>
        <dbReference type="PROSITE" id="PS50943"/>
    </source>
</evidence>
<accession>A0A4U0STL8</accession>
<dbReference type="PROSITE" id="PS50943">
    <property type="entry name" value="HTH_CROC1"/>
    <property type="match status" value="1"/>
</dbReference>
<proteinExistence type="predicted"/>
<dbReference type="Pfam" id="PF13560">
    <property type="entry name" value="HTH_31"/>
    <property type="match status" value="1"/>
</dbReference>
<feature type="region of interest" description="Disordered" evidence="1">
    <location>
        <begin position="165"/>
        <end position="188"/>
    </location>
</feature>
<organism evidence="4 5">
    <name type="scientific">Actinacidiphila oryziradicis</name>
    <dbReference type="NCBI Taxonomy" id="2571141"/>
    <lineage>
        <taxon>Bacteria</taxon>
        <taxon>Bacillati</taxon>
        <taxon>Actinomycetota</taxon>
        <taxon>Actinomycetes</taxon>
        <taxon>Kitasatosporales</taxon>
        <taxon>Streptomycetaceae</taxon>
        <taxon>Actinacidiphila</taxon>
    </lineage>
</organism>
<reference evidence="4 5" key="1">
    <citation type="submission" date="2019-04" db="EMBL/GenBank/DDBJ databases">
        <title>Streptomyces oryziradicis sp. nov., a novel actinomycete isolated from rhizosphere soil of rice (Oryza sativa L.).</title>
        <authorList>
            <person name="Li C."/>
        </authorList>
    </citation>
    <scope>NUCLEOTIDE SEQUENCE [LARGE SCALE GENOMIC DNA]</scope>
    <source>
        <strain evidence="4 5">NEAU-C40</strain>
    </source>
</reference>
<dbReference type="InterPro" id="IPR001387">
    <property type="entry name" value="Cro/C1-type_HTH"/>
</dbReference>
<feature type="compositionally biased region" description="Low complexity" evidence="1">
    <location>
        <begin position="174"/>
        <end position="183"/>
    </location>
</feature>
<sequence>MARWRPLAEDLDPQVKEFTTQLRRQVERSGLSVSALADATGYSRTSWERYLNGRLLPPRHAVVALADVTGAEPGHLTTMWELTERAWSRSEGRRDITMEAAAVAEARAALGEFGPPPQLADEPRPATTGRRRRGPLLVLGAAVVVLGALAVVLLPFPGIGHHTEIAGPSPSSPAPSASPSAPAQHALGVTPDGVKCTGAGCAGKDPEAMGCGGDNATTAAATWVGGSYVEMRYSDVCDAVWARISAAASGDRVSVKTARRTQQSRIGNDAATYTPMLAVTAPGQGKACAVLSGGVKGCTAPGATTSPR</sequence>
<keyword evidence="5" id="KW-1185">Reference proteome</keyword>
<evidence type="ECO:0000256" key="2">
    <source>
        <dbReference type="SAM" id="Phobius"/>
    </source>
</evidence>
<dbReference type="Pfam" id="PF10901">
    <property type="entry name" value="DUF2690"/>
    <property type="match status" value="1"/>
</dbReference>
<evidence type="ECO:0000313" key="4">
    <source>
        <dbReference type="EMBL" id="TKA12858.1"/>
    </source>
</evidence>
<keyword evidence="2" id="KW-0812">Transmembrane</keyword>
<dbReference type="SUPFAM" id="SSF47413">
    <property type="entry name" value="lambda repressor-like DNA-binding domains"/>
    <property type="match status" value="1"/>
</dbReference>
<feature type="region of interest" description="Disordered" evidence="1">
    <location>
        <begin position="109"/>
        <end position="131"/>
    </location>
</feature>
<feature type="transmembrane region" description="Helical" evidence="2">
    <location>
        <begin position="136"/>
        <end position="156"/>
    </location>
</feature>
<name>A0A4U0STL8_9ACTN</name>
<dbReference type="CDD" id="cd00093">
    <property type="entry name" value="HTH_XRE"/>
    <property type="match status" value="1"/>
</dbReference>
<protein>
    <submittedName>
        <fullName evidence="4">XRE family transcriptional regulator</fullName>
    </submittedName>
</protein>
<dbReference type="Proteomes" id="UP000305778">
    <property type="component" value="Unassembled WGS sequence"/>
</dbReference>
<evidence type="ECO:0000313" key="5">
    <source>
        <dbReference type="Proteomes" id="UP000305778"/>
    </source>
</evidence>
<gene>
    <name evidence="4" type="ORF">FCI23_02300</name>
</gene>